<dbReference type="Pfam" id="PF13597">
    <property type="entry name" value="NRDD"/>
    <property type="match status" value="1"/>
</dbReference>
<dbReference type="GO" id="GO:0031250">
    <property type="term" value="C:anaerobic ribonucleoside-triphosphate reductase complex"/>
    <property type="evidence" value="ECO:0007669"/>
    <property type="project" value="TreeGrafter"/>
</dbReference>
<dbReference type="SUPFAM" id="SSF51998">
    <property type="entry name" value="PFL-like glycyl radical enzymes"/>
    <property type="match status" value="1"/>
</dbReference>
<dbReference type="NCBIfam" id="NF006126">
    <property type="entry name" value="PRK08270.1"/>
    <property type="match status" value="1"/>
</dbReference>
<dbReference type="GO" id="GO:0008998">
    <property type="term" value="F:ribonucleoside-triphosphate reductase (thioredoxin) activity"/>
    <property type="evidence" value="ECO:0007669"/>
    <property type="project" value="InterPro"/>
</dbReference>
<dbReference type="Gene3D" id="3.20.70.20">
    <property type="match status" value="1"/>
</dbReference>
<comment type="caution">
    <text evidence="5">The sequence shown here is derived from an EMBL/GenBank/DDBJ whole genome shotgun (WGS) entry which is preliminary data.</text>
</comment>
<proteinExistence type="predicted"/>
<dbReference type="GO" id="GO:0009265">
    <property type="term" value="P:2'-deoxyribonucleotide biosynthetic process"/>
    <property type="evidence" value="ECO:0007669"/>
    <property type="project" value="TreeGrafter"/>
</dbReference>
<keyword evidence="6" id="KW-1185">Reference proteome</keyword>
<gene>
    <name evidence="5" type="ORF">BZG01_03850</name>
</gene>
<keyword evidence="1 3" id="KW-0547">Nucleotide-binding</keyword>
<evidence type="ECO:0000256" key="3">
    <source>
        <dbReference type="PROSITE-ProRule" id="PRU00492"/>
    </source>
</evidence>
<accession>A0A2N3IDF8</accession>
<keyword evidence="2 3" id="KW-0067">ATP-binding</keyword>
<sequence>MKMNGSVSESQIRKRNGQVVKFKPDKIKSAINKAFQAVGEERVELIEFCVSQVMKEIDFSGIPNVEEIQDLVEKTLFRYDLFEVAKAFILYRKQHELARDTKELFSNLNVVDDYLNLQDWRIKESANSSYSLQGLNQHISTIVSSQYWLNKIYPQEIGDAHQKGAFHIHDLGFLSVYCVGWDLEDLLLTGFKGASGKLVSRPAKHFRTILGQVVNFFYTMQGEAAGAQAFSNFDTLLAPFIRYDQLDENQIKQALQEFLYNMNVPTRVGFQTPFTNVTMDLNVPKFMSDQPVIIGGKLMDEVYGDFQVEMDLFNKIFAQVIEEGDANGSVFSFPIPTYNITSDFEWDKPAYENIWRITAKYGIPYFSNFVNSDLSPDDVRSMCCRLRLDKRELARRGGGLFGANPLTGSVGVVTVNLPRLGYEASNEAEFFKRLEHLMNLAKNSLEIKRKMIENLTEKGLFPYSKFYLRHLKNKNGKFWQNHFSTIGIVGMNECCLNFIGSDLVSEEGNAFALRIFDFMKQKLVGFQEETGNIYNLEATPAEGTTYRLAQLDTKTYGDIIVANQENFRKGAASYYTNSSQLPVAYTDDLFEALTLQDKLQTQYTGGTVFHTFIGEKQLSVDAVKLLLQKITNNYHLPYITLSPTFSICHEHGYIYGEHELCPKCANSGQRTECEVFSRIVGYLRPIHQWNDGKRQEFKERKLFDKKVHVEVEELVVG</sequence>
<dbReference type="GO" id="GO:0006260">
    <property type="term" value="P:DNA replication"/>
    <property type="evidence" value="ECO:0007669"/>
    <property type="project" value="InterPro"/>
</dbReference>
<dbReference type="GO" id="GO:0005524">
    <property type="term" value="F:ATP binding"/>
    <property type="evidence" value="ECO:0007669"/>
    <property type="project" value="UniProtKB-UniRule"/>
</dbReference>
<dbReference type="Proteomes" id="UP000233618">
    <property type="component" value="Unassembled WGS sequence"/>
</dbReference>
<reference evidence="5 6" key="1">
    <citation type="journal article" date="2017" name="Front. Microbiol.">
        <title>Labilibaculum manganireducens gen. nov., sp. nov. and Labilibaculum filiforme sp. nov., Novel Bacteroidetes Isolated from Subsurface Sediments of the Baltic Sea.</title>
        <authorList>
            <person name="Vandieken V."/>
            <person name="Marshall I.P."/>
            <person name="Niemann H."/>
            <person name="Engelen B."/>
            <person name="Cypionka H."/>
        </authorList>
    </citation>
    <scope>NUCLEOTIDE SEQUENCE [LARGE SCALE GENOMIC DNA]</scope>
    <source>
        <strain evidence="5 6">59.10-2M</strain>
    </source>
</reference>
<name>A0A2N3IDF8_9BACT</name>
<protein>
    <submittedName>
        <fullName evidence="5">Ribonucleoside triphosphate reductase</fullName>
    </submittedName>
</protein>
<evidence type="ECO:0000313" key="6">
    <source>
        <dbReference type="Proteomes" id="UP000233618"/>
    </source>
</evidence>
<dbReference type="PANTHER" id="PTHR21075:SF0">
    <property type="entry name" value="ANAEROBIC RIBONUCLEOSIDE-TRIPHOSPHATE REDUCTASE"/>
    <property type="match status" value="1"/>
</dbReference>
<evidence type="ECO:0000256" key="2">
    <source>
        <dbReference type="ARBA" id="ARBA00022840"/>
    </source>
</evidence>
<dbReference type="Pfam" id="PF03477">
    <property type="entry name" value="ATP-cone"/>
    <property type="match status" value="1"/>
</dbReference>
<dbReference type="EMBL" id="MVDE01000004">
    <property type="protein sequence ID" value="PKQ68361.1"/>
    <property type="molecule type" value="Genomic_DNA"/>
</dbReference>
<dbReference type="AlphaFoldDB" id="A0A2N3IDF8"/>
<dbReference type="NCBIfam" id="TIGR02487">
    <property type="entry name" value="NrdD"/>
    <property type="match status" value="1"/>
</dbReference>
<evidence type="ECO:0000313" key="5">
    <source>
        <dbReference type="EMBL" id="PKQ68361.1"/>
    </source>
</evidence>
<dbReference type="PROSITE" id="PS51161">
    <property type="entry name" value="ATP_CONE"/>
    <property type="match status" value="1"/>
</dbReference>
<organism evidence="5 6">
    <name type="scientific">Labilibaculum manganireducens</name>
    <dbReference type="NCBI Taxonomy" id="1940525"/>
    <lineage>
        <taxon>Bacteria</taxon>
        <taxon>Pseudomonadati</taxon>
        <taxon>Bacteroidota</taxon>
        <taxon>Bacteroidia</taxon>
        <taxon>Marinilabiliales</taxon>
        <taxon>Marinifilaceae</taxon>
        <taxon>Labilibaculum</taxon>
    </lineage>
</organism>
<dbReference type="InterPro" id="IPR005144">
    <property type="entry name" value="ATP-cone_dom"/>
</dbReference>
<dbReference type="CDD" id="cd01675">
    <property type="entry name" value="RNR_III"/>
    <property type="match status" value="1"/>
</dbReference>
<dbReference type="GO" id="GO:0004748">
    <property type="term" value="F:ribonucleoside-diphosphate reductase activity, thioredoxin disulfide as acceptor"/>
    <property type="evidence" value="ECO:0007669"/>
    <property type="project" value="TreeGrafter"/>
</dbReference>
<feature type="domain" description="ATP-cone" evidence="4">
    <location>
        <begin position="10"/>
        <end position="99"/>
    </location>
</feature>
<dbReference type="PANTHER" id="PTHR21075">
    <property type="entry name" value="ANAEROBIC RIBONUCLEOSIDE-TRIPHOSPHATE REDUCTASE"/>
    <property type="match status" value="1"/>
</dbReference>
<dbReference type="InterPro" id="IPR012833">
    <property type="entry name" value="NrdD"/>
</dbReference>
<dbReference type="RefSeq" id="WP_218973000.1">
    <property type="nucleotide sequence ID" value="NZ_MVDE01000004.1"/>
</dbReference>
<evidence type="ECO:0000259" key="4">
    <source>
        <dbReference type="PROSITE" id="PS51161"/>
    </source>
</evidence>
<evidence type="ECO:0000256" key="1">
    <source>
        <dbReference type="ARBA" id="ARBA00022741"/>
    </source>
</evidence>